<dbReference type="EMBL" id="BARW01004789">
    <property type="protein sequence ID" value="GAI66581.1"/>
    <property type="molecule type" value="Genomic_DNA"/>
</dbReference>
<feature type="non-terminal residue" evidence="1">
    <location>
        <position position="1"/>
    </location>
</feature>
<gene>
    <name evidence="1" type="ORF">S12H4_10926</name>
</gene>
<name>X1RHY9_9ZZZZ</name>
<proteinExistence type="predicted"/>
<protein>
    <submittedName>
        <fullName evidence="1">Uncharacterized protein</fullName>
    </submittedName>
</protein>
<reference evidence="1" key="1">
    <citation type="journal article" date="2014" name="Front. Microbiol.">
        <title>High frequency of phylogenetically diverse reductive dehalogenase-homologous genes in deep subseafloor sedimentary metagenomes.</title>
        <authorList>
            <person name="Kawai M."/>
            <person name="Futagami T."/>
            <person name="Toyoda A."/>
            <person name="Takaki Y."/>
            <person name="Nishi S."/>
            <person name="Hori S."/>
            <person name="Arai W."/>
            <person name="Tsubouchi T."/>
            <person name="Morono Y."/>
            <person name="Uchiyama I."/>
            <person name="Ito T."/>
            <person name="Fujiyama A."/>
            <person name="Inagaki F."/>
            <person name="Takami H."/>
        </authorList>
    </citation>
    <scope>NUCLEOTIDE SEQUENCE</scope>
    <source>
        <strain evidence="1">Expedition CK06-06</strain>
    </source>
</reference>
<sequence length="228" mass="25598">GTRAIVLDLRELRLGGYRDDLKAGHAMLDGRFYQQGSGLYDGRSCQLLEAIDDPAECTERCTEGFHYAYDSDKLDGEVHFVCSKPKCLTAKKSAFTRAKNAAGSGKKKAERKAIRQAVEETVKLDKPRLLLIMEAQLEGTHVSRGYGGDHFDWLAKRLKVEKDGSGTGQRDLILKKLPKLSEDELRKLLVEFCLITLCYEGDIKGYQVQTTEKLNRMGIGVQVEKIRQ</sequence>
<evidence type="ECO:0000313" key="1">
    <source>
        <dbReference type="EMBL" id="GAI66581.1"/>
    </source>
</evidence>
<dbReference type="AlphaFoldDB" id="X1RHY9"/>
<accession>X1RHY9</accession>
<organism evidence="1">
    <name type="scientific">marine sediment metagenome</name>
    <dbReference type="NCBI Taxonomy" id="412755"/>
    <lineage>
        <taxon>unclassified sequences</taxon>
        <taxon>metagenomes</taxon>
        <taxon>ecological metagenomes</taxon>
    </lineage>
</organism>
<comment type="caution">
    <text evidence="1">The sequence shown here is derived from an EMBL/GenBank/DDBJ whole genome shotgun (WGS) entry which is preliminary data.</text>
</comment>